<keyword evidence="2" id="KW-0472">Membrane</keyword>
<feature type="transmembrane region" description="Helical" evidence="2">
    <location>
        <begin position="309"/>
        <end position="332"/>
    </location>
</feature>
<reference evidence="3 4" key="1">
    <citation type="submission" date="2017-05" db="EMBL/GenBank/DDBJ databases">
        <authorList>
            <person name="Varghese N."/>
            <person name="Submissions S."/>
        </authorList>
    </citation>
    <scope>NUCLEOTIDE SEQUENCE [LARGE SCALE GENOMIC DNA]</scope>
    <source>
        <strain evidence="3 4">DSM 25457</strain>
    </source>
</reference>
<feature type="transmembrane region" description="Helical" evidence="2">
    <location>
        <begin position="151"/>
        <end position="170"/>
    </location>
</feature>
<evidence type="ECO:0000313" key="4">
    <source>
        <dbReference type="Proteomes" id="UP001158067"/>
    </source>
</evidence>
<organism evidence="3 4">
    <name type="scientific">Neorhodopirellula lusitana</name>
    <dbReference type="NCBI Taxonomy" id="445327"/>
    <lineage>
        <taxon>Bacteria</taxon>
        <taxon>Pseudomonadati</taxon>
        <taxon>Planctomycetota</taxon>
        <taxon>Planctomycetia</taxon>
        <taxon>Pirellulales</taxon>
        <taxon>Pirellulaceae</taxon>
        <taxon>Neorhodopirellula</taxon>
    </lineage>
</organism>
<feature type="transmembrane region" description="Helical" evidence="2">
    <location>
        <begin position="437"/>
        <end position="456"/>
    </location>
</feature>
<feature type="region of interest" description="Disordered" evidence="1">
    <location>
        <begin position="1"/>
        <end position="21"/>
    </location>
</feature>
<feature type="transmembrane region" description="Helical" evidence="2">
    <location>
        <begin position="125"/>
        <end position="144"/>
    </location>
</feature>
<feature type="transmembrane region" description="Helical" evidence="2">
    <location>
        <begin position="57"/>
        <end position="82"/>
    </location>
</feature>
<feature type="transmembrane region" description="Helical" evidence="2">
    <location>
        <begin position="240"/>
        <end position="262"/>
    </location>
</feature>
<feature type="compositionally biased region" description="Polar residues" evidence="1">
    <location>
        <begin position="1"/>
        <end position="11"/>
    </location>
</feature>
<feature type="transmembrane region" description="Helical" evidence="2">
    <location>
        <begin position="353"/>
        <end position="384"/>
    </location>
</feature>
<gene>
    <name evidence="3" type="ORF">SAMN06265222_105222</name>
</gene>
<dbReference type="Proteomes" id="UP001158067">
    <property type="component" value="Unassembled WGS sequence"/>
</dbReference>
<keyword evidence="4" id="KW-1185">Reference proteome</keyword>
<feature type="transmembrane region" description="Helical" evidence="2">
    <location>
        <begin position="404"/>
        <end position="425"/>
    </location>
</feature>
<keyword evidence="2" id="KW-1133">Transmembrane helix</keyword>
<feature type="transmembrane region" description="Helical" evidence="2">
    <location>
        <begin position="282"/>
        <end position="303"/>
    </location>
</feature>
<evidence type="ECO:0000256" key="1">
    <source>
        <dbReference type="SAM" id="MobiDB-lite"/>
    </source>
</evidence>
<feature type="transmembrane region" description="Helical" evidence="2">
    <location>
        <begin position="94"/>
        <end position="113"/>
    </location>
</feature>
<evidence type="ECO:0000256" key="2">
    <source>
        <dbReference type="SAM" id="Phobius"/>
    </source>
</evidence>
<accession>A0ABY1Q338</accession>
<sequence length="534" mass="57927">MSTAAITTETLSPDAPSDPVTSSPWLEKLDVWAEYLGDKLNPILVKETRQALKSRQFVITFSVLLIASFGWTVAGSLSLMPLIYTTPSAPRMLIGYYIVLALPMLIVVPLAAYRSLESEIDDGTLELLSITALSAWQIVLGKLASASLQMMLYLVALFPCVAYAYTLRGVDLPTLALMMSTLIVTALTLTVVALSFAPLARGRTGRISTLLVVLGVLLLVAYLLSFAIISMITYGNPMSMQWTALLLISASILAVSVSHLLLTTTASMLTPESENRSSGIRWAILMLTTLVIAINAFAIEWMAGENEVLGVFFPSLLVMGMLWTLAGSMMAAESDVVTPRIQRELPGNFASRMLLVFFTPGPATGLVFACLGVITLLIASFVAIERMQDIGSVMRPRDFAILRHAILVYCSYLVVFLVLVRWIVAVVRINNHPRVEVGLAALIAIGVLSALVPYSIGLHYNDYRPYSYSAWQVTNWVWTLGTIFDNQLLSGVNEVAIAGLIIGFLIAIAGVGRRALAMRTATPEAVLTEKAKAV</sequence>
<feature type="transmembrane region" description="Helical" evidence="2">
    <location>
        <begin position="495"/>
        <end position="512"/>
    </location>
</feature>
<proteinExistence type="predicted"/>
<evidence type="ECO:0000313" key="3">
    <source>
        <dbReference type="EMBL" id="SMP56848.1"/>
    </source>
</evidence>
<feature type="transmembrane region" description="Helical" evidence="2">
    <location>
        <begin position="176"/>
        <end position="197"/>
    </location>
</feature>
<feature type="transmembrane region" description="Helical" evidence="2">
    <location>
        <begin position="209"/>
        <end position="234"/>
    </location>
</feature>
<protein>
    <submittedName>
        <fullName evidence="3">ABC-type transport system involved in cytochrome c biogenesis, permease component</fullName>
    </submittedName>
</protein>
<dbReference type="EMBL" id="FXUG01000005">
    <property type="protein sequence ID" value="SMP56848.1"/>
    <property type="molecule type" value="Genomic_DNA"/>
</dbReference>
<name>A0ABY1Q338_9BACT</name>
<comment type="caution">
    <text evidence="3">The sequence shown here is derived from an EMBL/GenBank/DDBJ whole genome shotgun (WGS) entry which is preliminary data.</text>
</comment>
<dbReference type="RefSeq" id="WP_283432682.1">
    <property type="nucleotide sequence ID" value="NZ_FXUG01000005.1"/>
</dbReference>
<keyword evidence="2" id="KW-0812">Transmembrane</keyword>